<organism evidence="2 3">
    <name type="scientific">Photobacterium gaetbulicola</name>
    <dbReference type="NCBI Taxonomy" id="1295392"/>
    <lineage>
        <taxon>Bacteria</taxon>
        <taxon>Pseudomonadati</taxon>
        <taxon>Pseudomonadota</taxon>
        <taxon>Gammaproteobacteria</taxon>
        <taxon>Vibrionales</taxon>
        <taxon>Vibrionaceae</taxon>
        <taxon>Photobacterium</taxon>
    </lineage>
</organism>
<protein>
    <submittedName>
        <fullName evidence="2">Uncharacterized protein</fullName>
    </submittedName>
</protein>
<dbReference type="AlphaFoldDB" id="A0A0B9H5L5"/>
<sequence length="80" mass="9411">MAVITKKDEKISATASELGGQPEPEAFIEKFKELYPKDWERIEKNYRDHERQNKPGKSHPMPEPNQYLKNALNVWLKSQK</sequence>
<evidence type="ECO:0000313" key="3">
    <source>
        <dbReference type="Proteomes" id="UP000031278"/>
    </source>
</evidence>
<dbReference type="EMBL" id="JWLZ01000118">
    <property type="protein sequence ID" value="KHT64157.1"/>
    <property type="molecule type" value="Genomic_DNA"/>
</dbReference>
<reference evidence="2 3" key="1">
    <citation type="submission" date="2014-12" db="EMBL/GenBank/DDBJ databases">
        <title>Genome sequencing of Photobacterium gaetbulicola AD005a.</title>
        <authorList>
            <person name="Adrian T.G.S."/>
            <person name="Chan K.G."/>
        </authorList>
    </citation>
    <scope>NUCLEOTIDE SEQUENCE [LARGE SCALE GENOMIC DNA]</scope>
    <source>
        <strain evidence="2 3">AD005a</strain>
    </source>
</reference>
<comment type="caution">
    <text evidence="2">The sequence shown here is derived from an EMBL/GenBank/DDBJ whole genome shotgun (WGS) entry which is preliminary data.</text>
</comment>
<accession>A0A0B9H5L5</accession>
<name>A0A0B9H5L5_9GAMM</name>
<feature type="region of interest" description="Disordered" evidence="1">
    <location>
        <begin position="43"/>
        <end position="68"/>
    </location>
</feature>
<evidence type="ECO:0000256" key="1">
    <source>
        <dbReference type="SAM" id="MobiDB-lite"/>
    </source>
</evidence>
<proteinExistence type="predicted"/>
<feature type="compositionally biased region" description="Basic and acidic residues" evidence="1">
    <location>
        <begin position="43"/>
        <end position="53"/>
    </location>
</feature>
<dbReference type="RefSeq" id="WP_039460522.1">
    <property type="nucleotide sequence ID" value="NZ_JWLZ01000118.1"/>
</dbReference>
<dbReference type="Proteomes" id="UP000031278">
    <property type="component" value="Unassembled WGS sequence"/>
</dbReference>
<gene>
    <name evidence="2" type="ORF">RJ45_08040</name>
</gene>
<evidence type="ECO:0000313" key="2">
    <source>
        <dbReference type="EMBL" id="KHT64157.1"/>
    </source>
</evidence>